<organism evidence="1 2">
    <name type="scientific">Nocardioides fonticola</name>
    <dbReference type="NCBI Taxonomy" id="450363"/>
    <lineage>
        <taxon>Bacteria</taxon>
        <taxon>Bacillati</taxon>
        <taxon>Actinomycetota</taxon>
        <taxon>Actinomycetes</taxon>
        <taxon>Propionibacteriales</taxon>
        <taxon>Nocardioidaceae</taxon>
        <taxon>Nocardioides</taxon>
    </lineage>
</organism>
<name>A0ABP7XPE6_9ACTN</name>
<evidence type="ECO:0008006" key="3">
    <source>
        <dbReference type="Google" id="ProtNLM"/>
    </source>
</evidence>
<evidence type="ECO:0000313" key="2">
    <source>
        <dbReference type="Proteomes" id="UP001501495"/>
    </source>
</evidence>
<evidence type="ECO:0000313" key="1">
    <source>
        <dbReference type="EMBL" id="GAA4123289.1"/>
    </source>
</evidence>
<dbReference type="EMBL" id="BAAAZH010000023">
    <property type="protein sequence ID" value="GAA4123289.1"/>
    <property type="molecule type" value="Genomic_DNA"/>
</dbReference>
<proteinExistence type="predicted"/>
<protein>
    <recommendedName>
        <fullName evidence="3">Phage portal protein</fullName>
    </recommendedName>
</protein>
<sequence length="476" mass="51250">MLFTSGFAPALPLIGLSDAERNLIQRTRLSATATGEREAMELSEAYYLGTQIVQNLRIAVPIEVERVIKTAVGWAALAVDPYVERHAIDCFRLPSGTDADPLLTEIADVNGIEAELPVAFTDALSLGSAYWMVGSREGGGLPVVTVESPLTTSVLWDASGRVARAVFSEYEDEAGVRKATFAVPDQTIHLGLNDAGAWEVIWRDMHGFGYVPLIRQPNRARSNNRAGRSSITYALRTTIDSTCRSLLGLEVARELYSAPRMVLLGAAESSFVGADGKKKTAWETYITRVLGLERDEDGELPDLKQLTVYDPSTFTKLLDSAAARAASEVLAPPQDIGLYTDGNPISADSINATEARRNRRARSQQREAGVALGSVMRMAVRFASGGELPDAYGSVITDWADVEEPAIATVSDAITKQIAAGSIPATSDVTLKKLGWNAVQRQRLADDRKREEGQQIAQKIADAVTSLQGPSGTPTA</sequence>
<keyword evidence="2" id="KW-1185">Reference proteome</keyword>
<dbReference type="InterPro" id="IPR021145">
    <property type="entry name" value="Portal_protein_SPP1_Gp6-like"/>
</dbReference>
<dbReference type="Pfam" id="PF05133">
    <property type="entry name" value="SPP1_portal"/>
    <property type="match status" value="1"/>
</dbReference>
<dbReference type="RefSeq" id="WP_344734251.1">
    <property type="nucleotide sequence ID" value="NZ_BAAAZH010000023.1"/>
</dbReference>
<accession>A0ABP7XPE6</accession>
<dbReference type="Proteomes" id="UP001501495">
    <property type="component" value="Unassembled WGS sequence"/>
</dbReference>
<comment type="caution">
    <text evidence="1">The sequence shown here is derived from an EMBL/GenBank/DDBJ whole genome shotgun (WGS) entry which is preliminary data.</text>
</comment>
<reference evidence="2" key="1">
    <citation type="journal article" date="2019" name="Int. J. Syst. Evol. Microbiol.">
        <title>The Global Catalogue of Microorganisms (GCM) 10K type strain sequencing project: providing services to taxonomists for standard genome sequencing and annotation.</title>
        <authorList>
            <consortium name="The Broad Institute Genomics Platform"/>
            <consortium name="The Broad Institute Genome Sequencing Center for Infectious Disease"/>
            <person name="Wu L."/>
            <person name="Ma J."/>
        </authorList>
    </citation>
    <scope>NUCLEOTIDE SEQUENCE [LARGE SCALE GENOMIC DNA]</scope>
    <source>
        <strain evidence="2">JCM 16703</strain>
    </source>
</reference>
<gene>
    <name evidence="1" type="ORF">GCM10022215_29830</name>
</gene>